<dbReference type="SUPFAM" id="SSF161111">
    <property type="entry name" value="Cation efflux protein transmembrane domain-like"/>
    <property type="match status" value="1"/>
</dbReference>
<keyword evidence="4 6" id="KW-1133">Transmembrane helix</keyword>
<dbReference type="PANTHER" id="PTHR11562:SF17">
    <property type="entry name" value="RE54080P-RELATED"/>
    <property type="match status" value="1"/>
</dbReference>
<keyword evidence="3" id="KW-0862">Zinc</keyword>
<gene>
    <name evidence="7" type="ORF">ANCDUO_17074</name>
</gene>
<keyword evidence="3" id="KW-0864">Zinc transport</keyword>
<dbReference type="OrthoDB" id="5864828at2759"/>
<keyword evidence="8" id="KW-1185">Reference proteome</keyword>
<feature type="transmembrane region" description="Helical" evidence="6">
    <location>
        <begin position="33"/>
        <end position="56"/>
    </location>
</feature>
<dbReference type="PANTHER" id="PTHR11562">
    <property type="entry name" value="CATION EFFLUX PROTEIN/ ZINC TRANSPORTER"/>
    <property type="match status" value="1"/>
</dbReference>
<evidence type="ECO:0000256" key="3">
    <source>
        <dbReference type="ARBA" id="ARBA00022906"/>
    </source>
</evidence>
<dbReference type="GO" id="GO:0005886">
    <property type="term" value="C:plasma membrane"/>
    <property type="evidence" value="ECO:0007669"/>
    <property type="project" value="TreeGrafter"/>
</dbReference>
<dbReference type="InterPro" id="IPR050681">
    <property type="entry name" value="CDF/SLC30A"/>
</dbReference>
<dbReference type="Proteomes" id="UP000054047">
    <property type="component" value="Unassembled WGS sequence"/>
</dbReference>
<keyword evidence="3" id="KW-0813">Transport</keyword>
<protein>
    <submittedName>
        <fullName evidence="7">Uncharacterized protein</fullName>
    </submittedName>
</protein>
<dbReference type="AlphaFoldDB" id="A0A0C2CSP5"/>
<dbReference type="InterPro" id="IPR027469">
    <property type="entry name" value="Cation_efflux_TMD_sf"/>
</dbReference>
<dbReference type="Gene3D" id="1.20.1510.10">
    <property type="entry name" value="Cation efflux protein transmembrane domain"/>
    <property type="match status" value="1"/>
</dbReference>
<evidence type="ECO:0000313" key="8">
    <source>
        <dbReference type="Proteomes" id="UP000054047"/>
    </source>
</evidence>
<accession>A0A0C2CSP5</accession>
<comment type="subcellular location">
    <subcellularLocation>
        <location evidence="1">Membrane</location>
        <topology evidence="1">Multi-pass membrane protein</topology>
    </subcellularLocation>
</comment>
<reference evidence="7 8" key="1">
    <citation type="submission" date="2013-12" db="EMBL/GenBank/DDBJ databases">
        <title>Draft genome of the parsitic nematode Ancylostoma duodenale.</title>
        <authorList>
            <person name="Mitreva M."/>
        </authorList>
    </citation>
    <scope>NUCLEOTIDE SEQUENCE [LARGE SCALE GENOMIC DNA]</scope>
    <source>
        <strain evidence="7 8">Zhejiang</strain>
    </source>
</reference>
<keyword evidence="5 6" id="KW-0472">Membrane</keyword>
<evidence type="ECO:0000256" key="1">
    <source>
        <dbReference type="ARBA" id="ARBA00004141"/>
    </source>
</evidence>
<keyword evidence="3" id="KW-0406">Ion transport</keyword>
<evidence type="ECO:0000256" key="4">
    <source>
        <dbReference type="ARBA" id="ARBA00022989"/>
    </source>
</evidence>
<keyword evidence="2 6" id="KW-0812">Transmembrane</keyword>
<evidence type="ECO:0000313" key="7">
    <source>
        <dbReference type="EMBL" id="KIH52817.1"/>
    </source>
</evidence>
<dbReference type="EMBL" id="KN742730">
    <property type="protein sequence ID" value="KIH52817.1"/>
    <property type="molecule type" value="Genomic_DNA"/>
</dbReference>
<name>A0A0C2CSP5_9BILA</name>
<evidence type="ECO:0000256" key="2">
    <source>
        <dbReference type="ARBA" id="ARBA00022692"/>
    </source>
</evidence>
<evidence type="ECO:0000256" key="6">
    <source>
        <dbReference type="SAM" id="Phobius"/>
    </source>
</evidence>
<sequence length="83" mass="9195">MLLDVPKRGLLKARNGRSTSAHFQKFPGEIRQVLGAFFSVFLIWVVTGVLVVLAILRMINKDYEIDSTVMAITATIGVCVNLM</sequence>
<proteinExistence type="predicted"/>
<evidence type="ECO:0000256" key="5">
    <source>
        <dbReference type="ARBA" id="ARBA00023136"/>
    </source>
</evidence>
<dbReference type="GO" id="GO:0010043">
    <property type="term" value="P:response to zinc ion"/>
    <property type="evidence" value="ECO:0007669"/>
    <property type="project" value="TreeGrafter"/>
</dbReference>
<organism evidence="7 8">
    <name type="scientific">Ancylostoma duodenale</name>
    <dbReference type="NCBI Taxonomy" id="51022"/>
    <lineage>
        <taxon>Eukaryota</taxon>
        <taxon>Metazoa</taxon>
        <taxon>Ecdysozoa</taxon>
        <taxon>Nematoda</taxon>
        <taxon>Chromadorea</taxon>
        <taxon>Rhabditida</taxon>
        <taxon>Rhabditina</taxon>
        <taxon>Rhabditomorpha</taxon>
        <taxon>Strongyloidea</taxon>
        <taxon>Ancylostomatidae</taxon>
        <taxon>Ancylostomatinae</taxon>
        <taxon>Ancylostoma</taxon>
    </lineage>
</organism>
<dbReference type="GO" id="GO:0005385">
    <property type="term" value="F:zinc ion transmembrane transporter activity"/>
    <property type="evidence" value="ECO:0007669"/>
    <property type="project" value="TreeGrafter"/>
</dbReference>